<accession>A0A8T0FQD2</accession>
<dbReference type="AlphaFoldDB" id="A0A8T0FQD2"/>
<reference evidence="2" key="2">
    <citation type="submission" date="2020-06" db="EMBL/GenBank/DDBJ databases">
        <authorList>
            <person name="Sheffer M."/>
        </authorList>
    </citation>
    <scope>NUCLEOTIDE SEQUENCE</scope>
</reference>
<sequence>MQFVTVIFLALAFTCCIGDKLDDANNYLDEVLTDYLPSAIEAENLRVYEMPNFSHNHQDRTSDGAVLNTKIMYWGGNLTGLQDVVRESCEEPSWSSGNVSLVCHIVTPHLQIEYEGRFQSIKGYNNPFGVHIRQFDFSLDIDIRQAKARLEVTSSPRTQIPSIKELSLVSKGEFSITTHTADTVKEDPTEGVKHRLDEFLLDLFNGPFKNALEEAVRSVRYPKNE</sequence>
<dbReference type="Proteomes" id="UP000807504">
    <property type="component" value="Unassembled WGS sequence"/>
</dbReference>
<evidence type="ECO:0000256" key="1">
    <source>
        <dbReference type="SAM" id="SignalP"/>
    </source>
</evidence>
<reference evidence="2" key="1">
    <citation type="journal article" date="2020" name="bioRxiv">
        <title>Chromosome-level reference genome of the European wasp spider Argiope bruennichi: a resource for studies on range expansion and evolutionary adaptation.</title>
        <authorList>
            <person name="Sheffer M.M."/>
            <person name="Hoppe A."/>
            <person name="Krehenwinkel H."/>
            <person name="Uhl G."/>
            <person name="Kuss A.W."/>
            <person name="Jensen L."/>
            <person name="Jensen C."/>
            <person name="Gillespie R.G."/>
            <person name="Hoff K.J."/>
            <person name="Prost S."/>
        </authorList>
    </citation>
    <scope>NUCLEOTIDE SEQUENCE</scope>
</reference>
<name>A0A8T0FQD2_ARGBR</name>
<keyword evidence="1" id="KW-0732">Signal</keyword>
<dbReference type="EMBL" id="JABXBU010000011">
    <property type="protein sequence ID" value="KAF8790933.1"/>
    <property type="molecule type" value="Genomic_DNA"/>
</dbReference>
<evidence type="ECO:0008006" key="4">
    <source>
        <dbReference type="Google" id="ProtNLM"/>
    </source>
</evidence>
<gene>
    <name evidence="2" type="ORF">HNY73_005875</name>
</gene>
<feature type="signal peptide" evidence="1">
    <location>
        <begin position="1"/>
        <end position="18"/>
    </location>
</feature>
<protein>
    <recommendedName>
        <fullName evidence="4">Secreted protein</fullName>
    </recommendedName>
</protein>
<proteinExistence type="predicted"/>
<evidence type="ECO:0000313" key="3">
    <source>
        <dbReference type="Proteomes" id="UP000807504"/>
    </source>
</evidence>
<feature type="chain" id="PRO_5035808471" description="Secreted protein" evidence="1">
    <location>
        <begin position="19"/>
        <end position="225"/>
    </location>
</feature>
<keyword evidence="3" id="KW-1185">Reference proteome</keyword>
<comment type="caution">
    <text evidence="2">The sequence shown here is derived from an EMBL/GenBank/DDBJ whole genome shotgun (WGS) entry which is preliminary data.</text>
</comment>
<evidence type="ECO:0000313" key="2">
    <source>
        <dbReference type="EMBL" id="KAF8790933.1"/>
    </source>
</evidence>
<organism evidence="2 3">
    <name type="scientific">Argiope bruennichi</name>
    <name type="common">Wasp spider</name>
    <name type="synonym">Aranea bruennichi</name>
    <dbReference type="NCBI Taxonomy" id="94029"/>
    <lineage>
        <taxon>Eukaryota</taxon>
        <taxon>Metazoa</taxon>
        <taxon>Ecdysozoa</taxon>
        <taxon>Arthropoda</taxon>
        <taxon>Chelicerata</taxon>
        <taxon>Arachnida</taxon>
        <taxon>Araneae</taxon>
        <taxon>Araneomorphae</taxon>
        <taxon>Entelegynae</taxon>
        <taxon>Araneoidea</taxon>
        <taxon>Araneidae</taxon>
        <taxon>Argiope</taxon>
    </lineage>
</organism>